<feature type="binding site" evidence="2">
    <location>
        <position position="109"/>
    </location>
    <ligand>
        <name>Mg(2+)</name>
        <dbReference type="ChEBI" id="CHEBI:18420"/>
        <label>1</label>
        <note>catalytic</note>
    </ligand>
</feature>
<dbReference type="PANTHER" id="PTHR20854:SF4">
    <property type="entry name" value="INOSITOL-1-MONOPHOSPHATASE-RELATED"/>
    <property type="match status" value="1"/>
</dbReference>
<dbReference type="EMBL" id="BJVC01000003">
    <property type="protein sequence ID" value="GEL02550.1"/>
    <property type="molecule type" value="Genomic_DNA"/>
</dbReference>
<reference evidence="3 4" key="1">
    <citation type="submission" date="2019-07" db="EMBL/GenBank/DDBJ databases">
        <title>Whole genome shotgun sequence of Swaminathania salitolerans NBRC 104436.</title>
        <authorList>
            <person name="Hosoyama A."/>
            <person name="Uohara A."/>
            <person name="Ohji S."/>
            <person name="Ichikawa N."/>
        </authorList>
    </citation>
    <scope>NUCLEOTIDE SEQUENCE [LARGE SCALE GENOMIC DNA]</scope>
    <source>
        <strain evidence="3 4">NBRC 104436</strain>
    </source>
</reference>
<feature type="binding site" evidence="2">
    <location>
        <position position="84"/>
    </location>
    <ligand>
        <name>Mg(2+)</name>
        <dbReference type="ChEBI" id="CHEBI:18420"/>
        <label>1</label>
        <note>catalytic</note>
    </ligand>
</feature>
<organism evidence="3 4">
    <name type="scientific">Swaminathania salitolerans</name>
    <dbReference type="NCBI Taxonomy" id="182838"/>
    <lineage>
        <taxon>Bacteria</taxon>
        <taxon>Pseudomonadati</taxon>
        <taxon>Pseudomonadota</taxon>
        <taxon>Alphaproteobacteria</taxon>
        <taxon>Acetobacterales</taxon>
        <taxon>Acetobacteraceae</taxon>
        <taxon>Swaminathania</taxon>
    </lineage>
</organism>
<comment type="caution">
    <text evidence="3">The sequence shown here is derived from an EMBL/GenBank/DDBJ whole genome shotgun (WGS) entry which is preliminary data.</text>
</comment>
<proteinExistence type="inferred from homology"/>
<dbReference type="RefSeq" id="WP_147093617.1">
    <property type="nucleotide sequence ID" value="NZ_BJVC01000003.1"/>
</dbReference>
<keyword evidence="4" id="KW-1185">Reference proteome</keyword>
<dbReference type="OrthoDB" id="9785695at2"/>
<dbReference type="GO" id="GO:0006020">
    <property type="term" value="P:inositol metabolic process"/>
    <property type="evidence" value="ECO:0007669"/>
    <property type="project" value="TreeGrafter"/>
</dbReference>
<feature type="binding site" evidence="2">
    <location>
        <position position="110"/>
    </location>
    <ligand>
        <name>Mg(2+)</name>
        <dbReference type="ChEBI" id="CHEBI:18420"/>
        <label>1</label>
        <note>catalytic</note>
    </ligand>
</feature>
<dbReference type="GO" id="GO:0008934">
    <property type="term" value="F:inositol monophosphate 1-phosphatase activity"/>
    <property type="evidence" value="ECO:0007669"/>
    <property type="project" value="TreeGrafter"/>
</dbReference>
<feature type="binding site" evidence="2">
    <location>
        <position position="107"/>
    </location>
    <ligand>
        <name>Mg(2+)</name>
        <dbReference type="ChEBI" id="CHEBI:18420"/>
        <label>1</label>
        <note>catalytic</note>
    </ligand>
</feature>
<dbReference type="AlphaFoldDB" id="A0A511BQE5"/>
<accession>A0A511BQE5</accession>
<dbReference type="PANTHER" id="PTHR20854">
    <property type="entry name" value="INOSITOL MONOPHOSPHATASE"/>
    <property type="match status" value="1"/>
</dbReference>
<comment type="cofactor">
    <cofactor evidence="2">
        <name>Mg(2+)</name>
        <dbReference type="ChEBI" id="CHEBI:18420"/>
    </cofactor>
</comment>
<protein>
    <submittedName>
        <fullName evidence="3">Inositol monophosphatase</fullName>
    </submittedName>
</protein>
<dbReference type="PRINTS" id="PR00377">
    <property type="entry name" value="IMPHPHTASES"/>
</dbReference>
<dbReference type="GO" id="GO:0046872">
    <property type="term" value="F:metal ion binding"/>
    <property type="evidence" value="ECO:0007669"/>
    <property type="project" value="UniProtKB-KW"/>
</dbReference>
<feature type="binding site" evidence="2">
    <location>
        <position position="237"/>
    </location>
    <ligand>
        <name>Mg(2+)</name>
        <dbReference type="ChEBI" id="CHEBI:18420"/>
        <label>1</label>
        <note>catalytic</note>
    </ligand>
</feature>
<keyword evidence="2" id="KW-0479">Metal-binding</keyword>
<evidence type="ECO:0000256" key="2">
    <source>
        <dbReference type="PIRSR" id="PIRSR600760-2"/>
    </source>
</evidence>
<dbReference type="Pfam" id="PF00459">
    <property type="entry name" value="Inositol_P"/>
    <property type="match status" value="1"/>
</dbReference>
<gene>
    <name evidence="3" type="ORF">SSA02_17130</name>
</gene>
<evidence type="ECO:0000256" key="1">
    <source>
        <dbReference type="ARBA" id="ARBA00009759"/>
    </source>
</evidence>
<name>A0A511BQE5_9PROT</name>
<comment type="similarity">
    <text evidence="1">Belongs to the inositol monophosphatase superfamily.</text>
</comment>
<evidence type="ECO:0000313" key="4">
    <source>
        <dbReference type="Proteomes" id="UP000321405"/>
    </source>
</evidence>
<sequence length="289" mass="30845">MRVEDREDSLEEARAGRALLSDLTDIAREAASRIIMPRFGCLSATDIRTKSSPSDLVTIADVLAERYITERLALLLPGVLVIGEERCSTEPHLPGLAAQAPCAVTIDPIDGTANFAAGLPLFGVMIAVLSHGKPVASVILDPVAGTAALAARGEGAWMEDATGGIHALRVAAPVDRLDAAAGKISWRSLPWCDQAQANRTMRSMTGLCDLRCAAHEYRLMAGGHAHVLAYGRTCLWDHCPGWLLIREAGGFGARLNGVPFHPGLPGTGLLYASDERAWQRFHKALSLPD</sequence>
<dbReference type="Gene3D" id="3.40.190.80">
    <property type="match status" value="1"/>
</dbReference>
<dbReference type="Proteomes" id="UP000321405">
    <property type="component" value="Unassembled WGS sequence"/>
</dbReference>
<dbReference type="SUPFAM" id="SSF56655">
    <property type="entry name" value="Carbohydrate phosphatase"/>
    <property type="match status" value="1"/>
</dbReference>
<keyword evidence="2" id="KW-0460">Magnesium</keyword>
<dbReference type="InterPro" id="IPR000760">
    <property type="entry name" value="Inositol_monophosphatase-like"/>
</dbReference>
<evidence type="ECO:0000313" key="3">
    <source>
        <dbReference type="EMBL" id="GEL02550.1"/>
    </source>
</evidence>
<dbReference type="GO" id="GO:0007165">
    <property type="term" value="P:signal transduction"/>
    <property type="evidence" value="ECO:0007669"/>
    <property type="project" value="TreeGrafter"/>
</dbReference>
<dbReference type="Gene3D" id="3.30.540.10">
    <property type="entry name" value="Fructose-1,6-Bisphosphatase, subunit A, domain 1"/>
    <property type="match status" value="1"/>
</dbReference>